<feature type="compositionally biased region" description="Polar residues" evidence="7">
    <location>
        <begin position="1"/>
        <end position="12"/>
    </location>
</feature>
<dbReference type="InterPro" id="IPR028974">
    <property type="entry name" value="TSP_type-3_rpt"/>
</dbReference>
<dbReference type="Pfam" id="PF11617">
    <property type="entry name" value="Cu-binding_MopE"/>
    <property type="match status" value="2"/>
</dbReference>
<evidence type="ECO:0000313" key="9">
    <source>
        <dbReference type="Proteomes" id="UP000440224"/>
    </source>
</evidence>
<name>A0A6N7PRD9_9BACT</name>
<dbReference type="AlphaFoldDB" id="A0A6N7PRD9"/>
<evidence type="ECO:0000256" key="6">
    <source>
        <dbReference type="ARBA" id="ARBA00023157"/>
    </source>
</evidence>
<feature type="region of interest" description="Disordered" evidence="7">
    <location>
        <begin position="1"/>
        <end position="35"/>
    </location>
</feature>
<keyword evidence="4" id="KW-0677">Repeat</keyword>
<dbReference type="InterPro" id="IPR059100">
    <property type="entry name" value="TSP3_bac"/>
</dbReference>
<dbReference type="GO" id="GO:0005509">
    <property type="term" value="F:calcium ion binding"/>
    <property type="evidence" value="ECO:0007669"/>
    <property type="project" value="InterPro"/>
</dbReference>
<keyword evidence="2" id="KW-0964">Secreted</keyword>
<keyword evidence="9" id="KW-1185">Reference proteome</keyword>
<evidence type="ECO:0000256" key="4">
    <source>
        <dbReference type="ARBA" id="ARBA00022737"/>
    </source>
</evidence>
<dbReference type="NCBIfam" id="TIGR02232">
    <property type="entry name" value="myxo_disulf_rpt"/>
    <property type="match status" value="1"/>
</dbReference>
<evidence type="ECO:0000256" key="2">
    <source>
        <dbReference type="ARBA" id="ARBA00022525"/>
    </source>
</evidence>
<comment type="caution">
    <text evidence="8">The sequence shown here is derived from an EMBL/GenBank/DDBJ whole genome shotgun (WGS) entry which is preliminary data.</text>
</comment>
<keyword evidence="6" id="KW-1015">Disulfide bond</keyword>
<keyword evidence="5" id="KW-0106">Calcium</keyword>
<dbReference type="OrthoDB" id="5495046at2"/>
<feature type="compositionally biased region" description="Low complexity" evidence="7">
    <location>
        <begin position="537"/>
        <end position="548"/>
    </location>
</feature>
<comment type="subcellular location">
    <subcellularLocation>
        <location evidence="1">Secreted</location>
    </subcellularLocation>
</comment>
<reference evidence="8 9" key="1">
    <citation type="submission" date="2019-10" db="EMBL/GenBank/DDBJ databases">
        <title>A soil myxobacterium in the family Polyangiaceae.</title>
        <authorList>
            <person name="Li Y."/>
            <person name="Wang J."/>
        </authorList>
    </citation>
    <scope>NUCLEOTIDE SEQUENCE [LARGE SCALE GENOMIC DNA]</scope>
    <source>
        <strain evidence="8 9">DSM 14734</strain>
    </source>
</reference>
<gene>
    <name evidence="8" type="ORF">GF068_22935</name>
</gene>
<feature type="region of interest" description="Disordered" evidence="7">
    <location>
        <begin position="447"/>
        <end position="599"/>
    </location>
</feature>
<accession>A0A6N7PRD9</accession>
<evidence type="ECO:0000256" key="7">
    <source>
        <dbReference type="SAM" id="MobiDB-lite"/>
    </source>
</evidence>
<sequence>MRSRMSPGSSIAPSRRPDRPPFRPDENGDRGRARGSSLRLDATICGGLSSHAGMKRVSFILGAPLLATLLLSSPARADDILVWTGGQFHAGINNAVTRLQALGHTVTLSATVPADLSAFDTLWALDYMNGPDAQPERDMVTTFLDSDRGVYAQFEWSCCTPSQVNWMATLAPLLTNPFEISGVQGISANAIAEPNEVFGLTTTPNALPLLWTNASANISTIPDENVVYRLNGIPVVGAYVDPQFVSGEGCIVLSGDIEQLFDAPQVNQWIENVQHFLQSCTPIPQPICGDGVLDGQEACDDGNMTSGDGCSAACAVDPGWNCTNDTSNTPASTCVLDCPDHGTPCSAGVGACAASGTVVCVGPNQPQCNALPGEPGMEVCDDVDNDCDGETDEGFDLGGACSAGVGACLSAGVFICDGSGGASCNAVPGMPSAEVCDDGLDNDCDGEVDEGCPVDTDGDGLLDSEETDLGTDPNDADSDDDGILDGDEPDDDEDTDGDGLINALDPDSDDDGLFDGTEVGNDCSDPATDPAAETCIPDGDAGATTTDPLDADTDDGSVEDGDEDADHDGVIDEGETDPNLGSDDVAPEPEDDGTLITGSGFCTVSGDRSKGGATDLVVSAALGLAFALRRRRARRG</sequence>
<evidence type="ECO:0000256" key="5">
    <source>
        <dbReference type="ARBA" id="ARBA00022837"/>
    </source>
</evidence>
<evidence type="ECO:0000256" key="3">
    <source>
        <dbReference type="ARBA" id="ARBA00022729"/>
    </source>
</evidence>
<dbReference type="Pfam" id="PF18884">
    <property type="entry name" value="TSP3_bac"/>
    <property type="match status" value="1"/>
</dbReference>
<dbReference type="InterPro" id="IPR011936">
    <property type="entry name" value="Myxo_disulph_rpt"/>
</dbReference>
<dbReference type="EMBL" id="WJIE01000006">
    <property type="protein sequence ID" value="MRG94752.1"/>
    <property type="molecule type" value="Genomic_DNA"/>
</dbReference>
<evidence type="ECO:0000313" key="8">
    <source>
        <dbReference type="EMBL" id="MRG94752.1"/>
    </source>
</evidence>
<feature type="compositionally biased region" description="Acidic residues" evidence="7">
    <location>
        <begin position="549"/>
        <end position="576"/>
    </location>
</feature>
<organism evidence="8 9">
    <name type="scientific">Polyangium spumosum</name>
    <dbReference type="NCBI Taxonomy" id="889282"/>
    <lineage>
        <taxon>Bacteria</taxon>
        <taxon>Pseudomonadati</taxon>
        <taxon>Myxococcota</taxon>
        <taxon>Polyangia</taxon>
        <taxon>Polyangiales</taxon>
        <taxon>Polyangiaceae</taxon>
        <taxon>Polyangium</taxon>
    </lineage>
</organism>
<dbReference type="InterPro" id="IPR021655">
    <property type="entry name" value="Put_metal-bd"/>
</dbReference>
<dbReference type="SUPFAM" id="SSF103647">
    <property type="entry name" value="TSP type-3 repeat"/>
    <property type="match status" value="1"/>
</dbReference>
<keyword evidence="3" id="KW-0732">Signal</keyword>
<feature type="compositionally biased region" description="Basic and acidic residues" evidence="7">
    <location>
        <begin position="15"/>
        <end position="32"/>
    </location>
</feature>
<feature type="compositionally biased region" description="Acidic residues" evidence="7">
    <location>
        <begin position="447"/>
        <end position="497"/>
    </location>
</feature>
<protein>
    <submittedName>
        <fullName evidence="8">DUF4215 domain-containing protein</fullName>
    </submittedName>
</protein>
<evidence type="ECO:0000256" key="1">
    <source>
        <dbReference type="ARBA" id="ARBA00004613"/>
    </source>
</evidence>
<dbReference type="Proteomes" id="UP000440224">
    <property type="component" value="Unassembled WGS sequence"/>
</dbReference>
<dbReference type="Pfam" id="PF13948">
    <property type="entry name" value="DUF4215"/>
    <property type="match status" value="1"/>
</dbReference>
<proteinExistence type="predicted"/>